<reference evidence="15 16" key="1">
    <citation type="journal article" date="2016" name="Genome Biol. Evol.">
        <title>Divergent and convergent evolution of fungal pathogenicity.</title>
        <authorList>
            <person name="Shang Y."/>
            <person name="Xiao G."/>
            <person name="Zheng P."/>
            <person name="Cen K."/>
            <person name="Zhan S."/>
            <person name="Wang C."/>
        </authorList>
    </citation>
    <scope>NUCLEOTIDE SEQUENCE [LARGE SCALE GENOMIC DNA]</scope>
    <source>
        <strain evidence="15 16">ARSEF 7405</strain>
    </source>
</reference>
<dbReference type="InterPro" id="IPR023392">
    <property type="entry name" value="Tom20_dom_sf"/>
</dbReference>
<protein>
    <recommendedName>
        <fullName evidence="11">Mitochondrial import receptor subunit TOM20</fullName>
    </recommendedName>
    <alternativeName>
        <fullName evidence="10">Mitochondrial 20 kDa outer membrane protein</fullName>
    </alternativeName>
    <alternativeName>
        <fullName evidence="12">Mitochondrial import receptor subunit tom20</fullName>
    </alternativeName>
    <alternativeName>
        <fullName evidence="13">Translocase of outer membrane 20 kDa subunit</fullName>
    </alternativeName>
</protein>
<evidence type="ECO:0000256" key="1">
    <source>
        <dbReference type="ARBA" id="ARBA00004572"/>
    </source>
</evidence>
<evidence type="ECO:0000256" key="13">
    <source>
        <dbReference type="ARBA" id="ARBA00080405"/>
    </source>
</evidence>
<dbReference type="VEuPathDB" id="FungiDB:AAP_02659"/>
<dbReference type="GO" id="GO:0030150">
    <property type="term" value="P:protein import into mitochondrial matrix"/>
    <property type="evidence" value="ECO:0007669"/>
    <property type="project" value="TreeGrafter"/>
</dbReference>
<sequence length="190" mass="20217">MKTSTLIAATAGTMALGLVAYAVYFDHKRHSDPNFRKALKREGKRHARAVKEESEAQSAMQIEVIKSALAEAKEDGFPTDVEEKEAYFLQHIAQGEALVDQGAPLVDCAIHFYKALKVYPQPKDLIHIYDSAVPKDVLEVLAEMVARDDSLKIGGSFTKGPAASAEAAAAEVAAAMAAGEEGEGAGASVE</sequence>
<dbReference type="GO" id="GO:0006605">
    <property type="term" value="P:protein targeting"/>
    <property type="evidence" value="ECO:0007669"/>
    <property type="project" value="InterPro"/>
</dbReference>
<evidence type="ECO:0000313" key="16">
    <source>
        <dbReference type="Proteomes" id="UP000242877"/>
    </source>
</evidence>
<evidence type="ECO:0000256" key="8">
    <source>
        <dbReference type="ARBA" id="ARBA00023128"/>
    </source>
</evidence>
<dbReference type="Pfam" id="PF02064">
    <property type="entry name" value="MAS20"/>
    <property type="match status" value="1"/>
</dbReference>
<evidence type="ECO:0000256" key="6">
    <source>
        <dbReference type="ARBA" id="ARBA00022927"/>
    </source>
</evidence>
<dbReference type="SUPFAM" id="SSF47157">
    <property type="entry name" value="Mitochondrial import receptor subunit Tom20"/>
    <property type="match status" value="1"/>
</dbReference>
<evidence type="ECO:0000256" key="5">
    <source>
        <dbReference type="ARBA" id="ARBA00022787"/>
    </source>
</evidence>
<proteinExistence type="inferred from homology"/>
<evidence type="ECO:0000256" key="9">
    <source>
        <dbReference type="ARBA" id="ARBA00023136"/>
    </source>
</evidence>
<dbReference type="GO" id="GO:0030943">
    <property type="term" value="F:mitochondrion targeting sequence binding"/>
    <property type="evidence" value="ECO:0007669"/>
    <property type="project" value="TreeGrafter"/>
</dbReference>
<organism evidence="15 16">
    <name type="scientific">Ascosphaera apis ARSEF 7405</name>
    <dbReference type="NCBI Taxonomy" id="392613"/>
    <lineage>
        <taxon>Eukaryota</taxon>
        <taxon>Fungi</taxon>
        <taxon>Dikarya</taxon>
        <taxon>Ascomycota</taxon>
        <taxon>Pezizomycotina</taxon>
        <taxon>Eurotiomycetes</taxon>
        <taxon>Eurotiomycetidae</taxon>
        <taxon>Onygenales</taxon>
        <taxon>Ascosphaeraceae</taxon>
        <taxon>Ascosphaera</taxon>
    </lineage>
</organism>
<keyword evidence="5 14" id="KW-1000">Mitochondrion outer membrane</keyword>
<dbReference type="InterPro" id="IPR002056">
    <property type="entry name" value="MAS20"/>
</dbReference>
<comment type="similarity">
    <text evidence="2 14">Belongs to the Tom20 family.</text>
</comment>
<evidence type="ECO:0000256" key="12">
    <source>
        <dbReference type="ARBA" id="ARBA00073975"/>
    </source>
</evidence>
<dbReference type="OrthoDB" id="2154253at2759"/>
<dbReference type="PIRSF" id="PIRSF037707">
    <property type="entry name" value="MAS20_rcpt"/>
    <property type="match status" value="1"/>
</dbReference>
<dbReference type="Proteomes" id="UP000242877">
    <property type="component" value="Unassembled WGS sequence"/>
</dbReference>
<evidence type="ECO:0000256" key="11">
    <source>
        <dbReference type="ARBA" id="ARBA00068548"/>
    </source>
</evidence>
<dbReference type="GO" id="GO:0016031">
    <property type="term" value="P:tRNA import into mitochondrion"/>
    <property type="evidence" value="ECO:0007669"/>
    <property type="project" value="TreeGrafter"/>
</dbReference>
<name>A0A162IGQ9_9EURO</name>
<dbReference type="FunFam" id="1.20.960.10:FF:000002">
    <property type="entry name" value="Mitochondrial import receptor subunit TOM20"/>
    <property type="match status" value="1"/>
</dbReference>
<gene>
    <name evidence="15" type="ORF">AAP_02659</name>
</gene>
<keyword evidence="6" id="KW-0653">Protein transport</keyword>
<dbReference type="PRINTS" id="PR00351">
    <property type="entry name" value="OM20RECEPTOR"/>
</dbReference>
<dbReference type="EMBL" id="AZGZ01000009">
    <property type="protein sequence ID" value="KZZ93193.1"/>
    <property type="molecule type" value="Genomic_DNA"/>
</dbReference>
<evidence type="ECO:0000313" key="15">
    <source>
        <dbReference type="EMBL" id="KZZ93193.1"/>
    </source>
</evidence>
<dbReference type="GO" id="GO:0005742">
    <property type="term" value="C:mitochondrial outer membrane translocase complex"/>
    <property type="evidence" value="ECO:0007669"/>
    <property type="project" value="UniProtKB-UniRule"/>
</dbReference>
<dbReference type="PANTHER" id="PTHR12430">
    <property type="entry name" value="MITOCHONDRIAL IMPORT RECEPTOR SUBUNIT TOM20"/>
    <property type="match status" value="1"/>
</dbReference>
<dbReference type="AlphaFoldDB" id="A0A162IGQ9"/>
<comment type="subcellular location">
    <subcellularLocation>
        <location evidence="1">Mitochondrion outer membrane</location>
        <topology evidence="1">Single-pass membrane protein</topology>
    </subcellularLocation>
</comment>
<keyword evidence="9 14" id="KW-0472">Membrane</keyword>
<evidence type="ECO:0000256" key="14">
    <source>
        <dbReference type="PIRNR" id="PIRNR037707"/>
    </source>
</evidence>
<comment type="caution">
    <text evidence="15">The sequence shown here is derived from an EMBL/GenBank/DDBJ whole genome shotgun (WGS) entry which is preliminary data.</text>
</comment>
<keyword evidence="15" id="KW-0675">Receptor</keyword>
<accession>A0A162IGQ9</accession>
<keyword evidence="7" id="KW-1133">Transmembrane helix</keyword>
<evidence type="ECO:0000256" key="4">
    <source>
        <dbReference type="ARBA" id="ARBA00022692"/>
    </source>
</evidence>
<dbReference type="GO" id="GO:0008320">
    <property type="term" value="F:protein transmembrane transporter activity"/>
    <property type="evidence" value="ECO:0007669"/>
    <property type="project" value="TreeGrafter"/>
</dbReference>
<evidence type="ECO:0000256" key="7">
    <source>
        <dbReference type="ARBA" id="ARBA00022989"/>
    </source>
</evidence>
<dbReference type="Gene3D" id="1.20.960.10">
    <property type="entry name" value="Mitochondrial outer membrane translocase complex, subunit Tom20 domain"/>
    <property type="match status" value="1"/>
</dbReference>
<keyword evidence="4" id="KW-0812">Transmembrane</keyword>
<evidence type="ECO:0000256" key="3">
    <source>
        <dbReference type="ARBA" id="ARBA00022448"/>
    </source>
</evidence>
<keyword evidence="3" id="KW-0813">Transport</keyword>
<dbReference type="GO" id="GO:0006886">
    <property type="term" value="P:intracellular protein transport"/>
    <property type="evidence" value="ECO:0007669"/>
    <property type="project" value="InterPro"/>
</dbReference>
<evidence type="ECO:0000256" key="10">
    <source>
        <dbReference type="ARBA" id="ARBA00042705"/>
    </source>
</evidence>
<keyword evidence="16" id="KW-1185">Reference proteome</keyword>
<keyword evidence="8 14" id="KW-0496">Mitochondrion</keyword>
<dbReference type="PANTHER" id="PTHR12430:SF0">
    <property type="entry name" value="TRANSLOCASE OF OUTER MITOCHONDRIAL MEMBRANE 20"/>
    <property type="match status" value="1"/>
</dbReference>
<evidence type="ECO:0000256" key="2">
    <source>
        <dbReference type="ARBA" id="ARBA00005792"/>
    </source>
</evidence>